<keyword evidence="4" id="KW-1185">Reference proteome</keyword>
<organism evidence="3 4">
    <name type="scientific">Digitaria exilis</name>
    <dbReference type="NCBI Taxonomy" id="1010633"/>
    <lineage>
        <taxon>Eukaryota</taxon>
        <taxon>Viridiplantae</taxon>
        <taxon>Streptophyta</taxon>
        <taxon>Embryophyta</taxon>
        <taxon>Tracheophyta</taxon>
        <taxon>Spermatophyta</taxon>
        <taxon>Magnoliopsida</taxon>
        <taxon>Liliopsida</taxon>
        <taxon>Poales</taxon>
        <taxon>Poaceae</taxon>
        <taxon>PACMAD clade</taxon>
        <taxon>Panicoideae</taxon>
        <taxon>Panicodae</taxon>
        <taxon>Paniceae</taxon>
        <taxon>Anthephorinae</taxon>
        <taxon>Digitaria</taxon>
    </lineage>
</organism>
<dbReference type="OrthoDB" id="1631251at2759"/>
<dbReference type="InterPro" id="IPR050796">
    <property type="entry name" value="SCF_F-box_component"/>
</dbReference>
<evidence type="ECO:0000313" key="4">
    <source>
        <dbReference type="Proteomes" id="UP000636709"/>
    </source>
</evidence>
<dbReference type="SUPFAM" id="SSF81383">
    <property type="entry name" value="F-box domain"/>
    <property type="match status" value="1"/>
</dbReference>
<name>A0A835A7B5_9POAL</name>
<dbReference type="PROSITE" id="PS50181">
    <property type="entry name" value="FBOX"/>
    <property type="match status" value="1"/>
</dbReference>
<dbReference type="Proteomes" id="UP000636709">
    <property type="component" value="Unassembled WGS sequence"/>
</dbReference>
<feature type="region of interest" description="Disordered" evidence="1">
    <location>
        <begin position="68"/>
        <end position="88"/>
    </location>
</feature>
<dbReference type="AlphaFoldDB" id="A0A835A7B5"/>
<dbReference type="Gene3D" id="1.20.1280.50">
    <property type="match status" value="1"/>
</dbReference>
<accession>A0A835A7B5</accession>
<dbReference type="PANTHER" id="PTHR31672:SF13">
    <property type="entry name" value="F-BOX PROTEIN CPR30-LIKE"/>
    <property type="match status" value="1"/>
</dbReference>
<evidence type="ECO:0000256" key="1">
    <source>
        <dbReference type="SAM" id="MobiDB-lite"/>
    </source>
</evidence>
<dbReference type="InterPro" id="IPR001810">
    <property type="entry name" value="F-box_dom"/>
</dbReference>
<dbReference type="SMART" id="SM00256">
    <property type="entry name" value="FBOX"/>
    <property type="match status" value="1"/>
</dbReference>
<dbReference type="EMBL" id="JACEFO010002607">
    <property type="protein sequence ID" value="KAF8654796.1"/>
    <property type="molecule type" value="Genomic_DNA"/>
</dbReference>
<dbReference type="PANTHER" id="PTHR31672">
    <property type="entry name" value="BNACNNG10540D PROTEIN"/>
    <property type="match status" value="1"/>
</dbReference>
<reference evidence="3" key="1">
    <citation type="submission" date="2020-07" db="EMBL/GenBank/DDBJ databases">
        <title>Genome sequence and genetic diversity analysis of an under-domesticated orphan crop, white fonio (Digitaria exilis).</title>
        <authorList>
            <person name="Bennetzen J.L."/>
            <person name="Chen S."/>
            <person name="Ma X."/>
            <person name="Wang X."/>
            <person name="Yssel A.E.J."/>
            <person name="Chaluvadi S.R."/>
            <person name="Johnson M."/>
            <person name="Gangashetty P."/>
            <person name="Hamidou F."/>
            <person name="Sanogo M.D."/>
            <person name="Zwaenepoel A."/>
            <person name="Wallace J."/>
            <person name="Van De Peer Y."/>
            <person name="Van Deynze A."/>
        </authorList>
    </citation>
    <scope>NUCLEOTIDE SEQUENCE</scope>
    <source>
        <tissue evidence="3">Leaves</tissue>
    </source>
</reference>
<dbReference type="Pfam" id="PF12937">
    <property type="entry name" value="F-box-like"/>
    <property type="match status" value="1"/>
</dbReference>
<protein>
    <recommendedName>
        <fullName evidence="2">F-box domain-containing protein</fullName>
    </recommendedName>
</protein>
<gene>
    <name evidence="3" type="ORF">HU200_061464</name>
</gene>
<comment type="caution">
    <text evidence="3">The sequence shown here is derived from an EMBL/GenBank/DDBJ whole genome shotgun (WGS) entry which is preliminary data.</text>
</comment>
<evidence type="ECO:0000259" key="2">
    <source>
        <dbReference type="PROSITE" id="PS50181"/>
    </source>
</evidence>
<dbReference type="CDD" id="cd22157">
    <property type="entry name" value="F-box_AtFBW1-like"/>
    <property type="match status" value="1"/>
</dbReference>
<feature type="domain" description="F-box" evidence="2">
    <location>
        <begin position="24"/>
        <end position="69"/>
    </location>
</feature>
<evidence type="ECO:0000313" key="3">
    <source>
        <dbReference type="EMBL" id="KAF8654796.1"/>
    </source>
</evidence>
<dbReference type="InterPro" id="IPR036047">
    <property type="entry name" value="F-box-like_dom_sf"/>
</dbReference>
<sequence length="283" mass="31066">MEESALHRNANKRSKLKAPLAAAAANDGALPTDVLRDVLLCLPADELCRLRLVCRSWRSLTSDPIFAKAHSSRHNPSSSASVPTTDGQATMRSSSWTLLLDASRCAFTVNMCMDYGDDEPDQCYRIARLGSDGSGGGNRGISWTVMKPCPVVHVSVQARHGAVVNGVAYFLLYKDHNTLDEIAAFDLATEEWRHPLLRGPPSGHNNISAKEEDKVCSMLQFSQPEQMLGLHLQLQYGLQLPALLTGPLVLGGRRQGVVDETILFEISICCSPIWEFYSAMDLR</sequence>
<proteinExistence type="predicted"/>